<name>E8R5T4_ISOPI</name>
<evidence type="ECO:0000313" key="1">
    <source>
        <dbReference type="EMBL" id="ADV62841.1"/>
    </source>
</evidence>
<dbReference type="InParanoid" id="E8R5T4"/>
<keyword evidence="2" id="KW-1185">Reference proteome</keyword>
<reference key="1">
    <citation type="submission" date="2010-11" db="EMBL/GenBank/DDBJ databases">
        <title>The complete sequence of chromosome of Isophaera pallida ATCC 43644.</title>
        <authorList>
            <consortium name="US DOE Joint Genome Institute (JGI-PGF)"/>
            <person name="Lucas S."/>
            <person name="Copeland A."/>
            <person name="Lapidus A."/>
            <person name="Bruce D."/>
            <person name="Goodwin L."/>
            <person name="Pitluck S."/>
            <person name="Kyrpides N."/>
            <person name="Mavromatis K."/>
            <person name="Pagani I."/>
            <person name="Ivanova N."/>
            <person name="Saunders E."/>
            <person name="Brettin T."/>
            <person name="Detter J.C."/>
            <person name="Han C."/>
            <person name="Tapia R."/>
            <person name="Land M."/>
            <person name="Hauser L."/>
            <person name="Markowitz V."/>
            <person name="Cheng J.-F."/>
            <person name="Hugenholtz P."/>
            <person name="Woyke T."/>
            <person name="Wu D."/>
            <person name="Eisen J.A."/>
        </authorList>
    </citation>
    <scope>NUCLEOTIDE SEQUENCE</scope>
    <source>
        <strain>ATCC 43644</strain>
    </source>
</reference>
<dbReference type="eggNOG" id="ENOG503309Y">
    <property type="taxonomic scope" value="Bacteria"/>
</dbReference>
<reference evidence="1 2" key="2">
    <citation type="journal article" date="2011" name="Stand. Genomic Sci.">
        <title>Complete genome sequence of Isosphaera pallida type strain (IS1B).</title>
        <authorList>
            <consortium name="US DOE Joint Genome Institute (JGI-PGF)"/>
            <person name="Goker M."/>
            <person name="Cleland D."/>
            <person name="Saunders E."/>
            <person name="Lapidus A."/>
            <person name="Nolan M."/>
            <person name="Lucas S."/>
            <person name="Hammon N."/>
            <person name="Deshpande S."/>
            <person name="Cheng J.F."/>
            <person name="Tapia R."/>
            <person name="Han C."/>
            <person name="Goodwin L."/>
            <person name="Pitluck S."/>
            <person name="Liolios K."/>
            <person name="Pagani I."/>
            <person name="Ivanova N."/>
            <person name="Mavromatis K."/>
            <person name="Pati A."/>
            <person name="Chen A."/>
            <person name="Palaniappan K."/>
            <person name="Land M."/>
            <person name="Hauser L."/>
            <person name="Chang Y.J."/>
            <person name="Jeffries C.D."/>
            <person name="Detter J.C."/>
            <person name="Beck B."/>
            <person name="Woyke T."/>
            <person name="Bristow J."/>
            <person name="Eisen J.A."/>
            <person name="Markowitz V."/>
            <person name="Hugenholtz P."/>
            <person name="Kyrpides N.C."/>
            <person name="Klenk H.P."/>
        </authorList>
    </citation>
    <scope>NUCLEOTIDE SEQUENCE [LARGE SCALE GENOMIC DNA]</scope>
    <source>
        <strain evidence="2">ATCC 43644 / DSM 9630 / IS1B</strain>
    </source>
</reference>
<dbReference type="Proteomes" id="UP000008631">
    <property type="component" value="Chromosome"/>
</dbReference>
<dbReference type="NCBIfam" id="TIGR04138">
    <property type="entry name" value="Plancto_Ver_chp"/>
    <property type="match status" value="1"/>
</dbReference>
<dbReference type="EMBL" id="CP002353">
    <property type="protein sequence ID" value="ADV62841.1"/>
    <property type="molecule type" value="Genomic_DNA"/>
</dbReference>
<dbReference type="STRING" id="575540.Isop_2263"/>
<organism evidence="1 2">
    <name type="scientific">Isosphaera pallida (strain ATCC 43644 / DSM 9630 / IS1B)</name>
    <dbReference type="NCBI Taxonomy" id="575540"/>
    <lineage>
        <taxon>Bacteria</taxon>
        <taxon>Pseudomonadati</taxon>
        <taxon>Planctomycetota</taxon>
        <taxon>Planctomycetia</taxon>
        <taxon>Isosphaerales</taxon>
        <taxon>Isosphaeraceae</taxon>
        <taxon>Isosphaera</taxon>
    </lineage>
</organism>
<protein>
    <submittedName>
        <fullName evidence="1">Uncharacterized protein</fullName>
    </submittedName>
</protein>
<dbReference type="InterPro" id="IPR026406">
    <property type="entry name" value="Ver/Plancto_CHP"/>
</dbReference>
<dbReference type="OrthoDB" id="282243at2"/>
<gene>
    <name evidence="1" type="ordered locus">Isop_2263</name>
</gene>
<proteinExistence type="predicted"/>
<dbReference type="RefSeq" id="WP_013565129.1">
    <property type="nucleotide sequence ID" value="NC_014962.1"/>
</dbReference>
<accession>E8R5T4</accession>
<sequence length="144" mass="16350">MSLRPELAAILARDTRYALPAYQFVMEALDDLERQRRRKRIQARRSPTGRVKPIAPELASPHVSGAMLCEAVRDLANRQFGVMARTVLNHWGVYTTSDLGEIVYNLIASGNLKKSERDRREDFDNVFDFDEVFGIIELPAAVES</sequence>
<dbReference type="KEGG" id="ipa:Isop_2263"/>
<evidence type="ECO:0000313" key="2">
    <source>
        <dbReference type="Proteomes" id="UP000008631"/>
    </source>
</evidence>
<dbReference type="HOGENOM" id="CLU_147987_0_0_0"/>
<dbReference type="AlphaFoldDB" id="E8R5T4"/>